<dbReference type="RefSeq" id="WP_198824250.1">
    <property type="nucleotide sequence ID" value="NZ_JAEILT010000009.1"/>
</dbReference>
<organism evidence="3 4">
    <name type="scientific">Paraglaciecola chathamensis</name>
    <dbReference type="NCBI Taxonomy" id="368405"/>
    <lineage>
        <taxon>Bacteria</taxon>
        <taxon>Pseudomonadati</taxon>
        <taxon>Pseudomonadota</taxon>
        <taxon>Gammaproteobacteria</taxon>
        <taxon>Alteromonadales</taxon>
        <taxon>Alteromonadaceae</taxon>
        <taxon>Paraglaciecola</taxon>
    </lineage>
</organism>
<dbReference type="Gene3D" id="1.10.260.40">
    <property type="entry name" value="lambda repressor-like DNA-binding domains"/>
    <property type="match status" value="1"/>
</dbReference>
<reference evidence="3 4" key="1">
    <citation type="submission" date="2020-12" db="EMBL/GenBank/DDBJ databases">
        <title>Draft genome sequences of nine environmental bacterial isolates colonizing plastic.</title>
        <authorList>
            <person name="Borre I."/>
            <person name="Sonnenschein E.C."/>
        </authorList>
    </citation>
    <scope>NUCLEOTIDE SEQUENCE [LARGE SCALE GENOMIC DNA]</scope>
    <source>
        <strain evidence="3 4">IB30</strain>
    </source>
</reference>
<dbReference type="EMBL" id="JAEILT010000009">
    <property type="protein sequence ID" value="MBJ2136318.1"/>
    <property type="molecule type" value="Genomic_DNA"/>
</dbReference>
<dbReference type="InterPro" id="IPR001387">
    <property type="entry name" value="Cro/C1-type_HTH"/>
</dbReference>
<keyword evidence="1" id="KW-0238">DNA-binding</keyword>
<sequence length="91" mass="10221">MLIGKTLKEIRNAKGLSLAALAEKSNTTKSYLSKIENEKRDASISTIRAVCKALGIPLNIFILLSEDIEEDEYFELNSMLKELARKYVISN</sequence>
<dbReference type="InterPro" id="IPR010982">
    <property type="entry name" value="Lambda_DNA-bd_dom_sf"/>
</dbReference>
<dbReference type="CDD" id="cd00093">
    <property type="entry name" value="HTH_XRE"/>
    <property type="match status" value="1"/>
</dbReference>
<dbReference type="PANTHER" id="PTHR46797">
    <property type="entry name" value="HTH-TYPE TRANSCRIPTIONAL REGULATOR"/>
    <property type="match status" value="1"/>
</dbReference>
<dbReference type="SMART" id="SM00530">
    <property type="entry name" value="HTH_XRE"/>
    <property type="match status" value="1"/>
</dbReference>
<gene>
    <name evidence="3" type="ORF">JEU11_07645</name>
</gene>
<dbReference type="PANTHER" id="PTHR46797:SF1">
    <property type="entry name" value="METHYLPHOSPHONATE SYNTHASE"/>
    <property type="match status" value="1"/>
</dbReference>
<protein>
    <submittedName>
        <fullName evidence="3">Helix-turn-helix transcriptional regulator</fullName>
    </submittedName>
</protein>
<dbReference type="Proteomes" id="UP000649232">
    <property type="component" value="Unassembled WGS sequence"/>
</dbReference>
<dbReference type="InterPro" id="IPR050807">
    <property type="entry name" value="TransReg_Diox_bact_type"/>
</dbReference>
<evidence type="ECO:0000256" key="1">
    <source>
        <dbReference type="ARBA" id="ARBA00023125"/>
    </source>
</evidence>
<name>A0ABS0WD04_9ALTE</name>
<evidence type="ECO:0000313" key="4">
    <source>
        <dbReference type="Proteomes" id="UP000649232"/>
    </source>
</evidence>
<dbReference type="PROSITE" id="PS50943">
    <property type="entry name" value="HTH_CROC1"/>
    <property type="match status" value="1"/>
</dbReference>
<feature type="domain" description="HTH cro/C1-type" evidence="2">
    <location>
        <begin position="7"/>
        <end position="61"/>
    </location>
</feature>
<dbReference type="SUPFAM" id="SSF47413">
    <property type="entry name" value="lambda repressor-like DNA-binding domains"/>
    <property type="match status" value="1"/>
</dbReference>
<accession>A0ABS0WD04</accession>
<proteinExistence type="predicted"/>
<dbReference type="Pfam" id="PF01381">
    <property type="entry name" value="HTH_3"/>
    <property type="match status" value="1"/>
</dbReference>
<evidence type="ECO:0000313" key="3">
    <source>
        <dbReference type="EMBL" id="MBJ2136318.1"/>
    </source>
</evidence>
<comment type="caution">
    <text evidence="3">The sequence shown here is derived from an EMBL/GenBank/DDBJ whole genome shotgun (WGS) entry which is preliminary data.</text>
</comment>
<evidence type="ECO:0000259" key="2">
    <source>
        <dbReference type="PROSITE" id="PS50943"/>
    </source>
</evidence>